<dbReference type="EMBL" id="JAQNDL010000002">
    <property type="protein sequence ID" value="MDC0719941.1"/>
    <property type="molecule type" value="Genomic_DNA"/>
</dbReference>
<keyword evidence="2" id="KW-1185">Reference proteome</keyword>
<name>A0ABT5E5B2_9BACT</name>
<reference evidence="1 2" key="1">
    <citation type="submission" date="2022-11" db="EMBL/GenBank/DDBJ databases">
        <title>Minimal conservation of predation-associated metabolite biosynthetic gene clusters underscores biosynthetic potential of Myxococcota including descriptions for ten novel species: Archangium lansinium sp. nov., Myxococcus landrumus sp. nov., Nannocystis bai.</title>
        <authorList>
            <person name="Ahearne A."/>
            <person name="Stevens C."/>
            <person name="Dowd S."/>
        </authorList>
    </citation>
    <scope>NUCLEOTIDE SEQUENCE [LARGE SCALE GENOMIC DNA]</scope>
    <source>
        <strain evidence="1 2">BB15-2</strain>
    </source>
</reference>
<organism evidence="1 2">
    <name type="scientific">Nannocystis bainbridge</name>
    <dbReference type="NCBI Taxonomy" id="2995303"/>
    <lineage>
        <taxon>Bacteria</taxon>
        <taxon>Pseudomonadati</taxon>
        <taxon>Myxococcota</taxon>
        <taxon>Polyangia</taxon>
        <taxon>Nannocystales</taxon>
        <taxon>Nannocystaceae</taxon>
        <taxon>Nannocystis</taxon>
    </lineage>
</organism>
<evidence type="ECO:0000313" key="1">
    <source>
        <dbReference type="EMBL" id="MDC0719941.1"/>
    </source>
</evidence>
<accession>A0ABT5E5B2</accession>
<dbReference type="Proteomes" id="UP001221686">
    <property type="component" value="Unassembled WGS sequence"/>
</dbReference>
<comment type="caution">
    <text evidence="1">The sequence shown here is derived from an EMBL/GenBank/DDBJ whole genome shotgun (WGS) entry which is preliminary data.</text>
</comment>
<gene>
    <name evidence="1" type="ORF">POL25_23785</name>
</gene>
<sequence>MNLYADWIELLKQDLQRRGYAVPSNEPAEQIAFKHANVKLRDIEAIPRLVLRASGFSCPQQYDAALQEIARKATTGEPLTPHLSRRLLDLNFNDRLINDWGIHHLHLGDVVEGDGFIKRTGPLLFALVQPQRFLMIGILPHDSWTDEHLMETVLSNWPDELQRFEMKGVIGLASPVSPAERAKLRAANVGIPLQLSNGKVYVPPGGGPATSGISSRIVQREIHWRHTLRNVEEFIRSNLHVFSASMPPEIRFADPPHFRLVARQGDTLWLREEGSGHHFRLPLS</sequence>
<evidence type="ECO:0000313" key="2">
    <source>
        <dbReference type="Proteomes" id="UP001221686"/>
    </source>
</evidence>
<proteinExistence type="predicted"/>
<protein>
    <submittedName>
        <fullName evidence="1">Uncharacterized protein</fullName>
    </submittedName>
</protein>